<proteinExistence type="inferred from homology"/>
<accession>A0A821SF16</accession>
<dbReference type="InterPro" id="IPR001128">
    <property type="entry name" value="Cyt_P450"/>
</dbReference>
<dbReference type="PANTHER" id="PTHR24292">
    <property type="entry name" value="CYTOCHROME P450"/>
    <property type="match status" value="1"/>
</dbReference>
<evidence type="ECO:0000256" key="16">
    <source>
        <dbReference type="RuleBase" id="RU000461"/>
    </source>
</evidence>
<keyword evidence="18" id="KW-1185">Reference proteome</keyword>
<keyword evidence="6 15" id="KW-0349">Heme</keyword>
<evidence type="ECO:0000256" key="8">
    <source>
        <dbReference type="ARBA" id="ARBA00022824"/>
    </source>
</evidence>
<dbReference type="EC" id="1.14.14.1" evidence="5"/>
<evidence type="ECO:0000256" key="6">
    <source>
        <dbReference type="ARBA" id="ARBA00022617"/>
    </source>
</evidence>
<dbReference type="InterPro" id="IPR050476">
    <property type="entry name" value="Insect_CytP450_Detox"/>
</dbReference>
<dbReference type="GO" id="GO:0005789">
    <property type="term" value="C:endoplasmic reticulum membrane"/>
    <property type="evidence" value="ECO:0007669"/>
    <property type="project" value="UniProtKB-SubCell"/>
</dbReference>
<keyword evidence="11 15" id="KW-0408">Iron</keyword>
<comment type="subcellular location">
    <subcellularLocation>
        <location evidence="3">Endoplasmic reticulum membrane</location>
        <topology evidence="3">Peripheral membrane protein</topology>
    </subcellularLocation>
    <subcellularLocation>
        <location evidence="2">Microsome membrane</location>
        <topology evidence="2">Peripheral membrane protein</topology>
    </subcellularLocation>
</comment>
<dbReference type="CDD" id="cd11056">
    <property type="entry name" value="CYP6-like"/>
    <property type="match status" value="1"/>
</dbReference>
<comment type="cofactor">
    <cofactor evidence="1 15">
        <name>heme</name>
        <dbReference type="ChEBI" id="CHEBI:30413"/>
    </cofactor>
</comment>
<comment type="catalytic activity">
    <reaction evidence="14">
        <text>an organic molecule + reduced [NADPH--hemoprotein reductase] + O2 = an alcohol + oxidized [NADPH--hemoprotein reductase] + H2O + H(+)</text>
        <dbReference type="Rhea" id="RHEA:17149"/>
        <dbReference type="Rhea" id="RHEA-COMP:11964"/>
        <dbReference type="Rhea" id="RHEA-COMP:11965"/>
        <dbReference type="ChEBI" id="CHEBI:15377"/>
        <dbReference type="ChEBI" id="CHEBI:15378"/>
        <dbReference type="ChEBI" id="CHEBI:15379"/>
        <dbReference type="ChEBI" id="CHEBI:30879"/>
        <dbReference type="ChEBI" id="CHEBI:57618"/>
        <dbReference type="ChEBI" id="CHEBI:58210"/>
        <dbReference type="ChEBI" id="CHEBI:142491"/>
        <dbReference type="EC" id="1.14.14.1"/>
    </reaction>
</comment>
<dbReference type="FunFam" id="1.10.630.10:FF:000042">
    <property type="entry name" value="Cytochrome P450"/>
    <property type="match status" value="1"/>
</dbReference>
<evidence type="ECO:0000256" key="5">
    <source>
        <dbReference type="ARBA" id="ARBA00012109"/>
    </source>
</evidence>
<dbReference type="PANTHER" id="PTHR24292:SF104">
    <property type="entry name" value="CYTOCHROME P450 308A1-RELATED"/>
    <property type="match status" value="1"/>
</dbReference>
<evidence type="ECO:0000256" key="11">
    <source>
        <dbReference type="ARBA" id="ARBA00023004"/>
    </source>
</evidence>
<dbReference type="InterPro" id="IPR017972">
    <property type="entry name" value="Cyt_P450_CS"/>
</dbReference>
<dbReference type="InterPro" id="IPR002401">
    <property type="entry name" value="Cyt_P450_E_grp-I"/>
</dbReference>
<evidence type="ECO:0000256" key="12">
    <source>
        <dbReference type="ARBA" id="ARBA00023033"/>
    </source>
</evidence>
<dbReference type="InterPro" id="IPR036396">
    <property type="entry name" value="Cyt_P450_sf"/>
</dbReference>
<evidence type="ECO:0000256" key="7">
    <source>
        <dbReference type="ARBA" id="ARBA00022723"/>
    </source>
</evidence>
<keyword evidence="8" id="KW-0256">Endoplasmic reticulum</keyword>
<evidence type="ECO:0000256" key="4">
    <source>
        <dbReference type="ARBA" id="ARBA00010617"/>
    </source>
</evidence>
<evidence type="ECO:0000256" key="10">
    <source>
        <dbReference type="ARBA" id="ARBA00023002"/>
    </source>
</evidence>
<dbReference type="Proteomes" id="UP000663880">
    <property type="component" value="Unassembled WGS sequence"/>
</dbReference>
<name>A0A821SF16_9NEOP</name>
<organism evidence="17 18">
    <name type="scientific">Pieris macdunnoughi</name>
    <dbReference type="NCBI Taxonomy" id="345717"/>
    <lineage>
        <taxon>Eukaryota</taxon>
        <taxon>Metazoa</taxon>
        <taxon>Ecdysozoa</taxon>
        <taxon>Arthropoda</taxon>
        <taxon>Hexapoda</taxon>
        <taxon>Insecta</taxon>
        <taxon>Pterygota</taxon>
        <taxon>Neoptera</taxon>
        <taxon>Endopterygota</taxon>
        <taxon>Lepidoptera</taxon>
        <taxon>Glossata</taxon>
        <taxon>Ditrysia</taxon>
        <taxon>Papilionoidea</taxon>
        <taxon>Pieridae</taxon>
        <taxon>Pierinae</taxon>
        <taxon>Pieris</taxon>
    </lineage>
</organism>
<evidence type="ECO:0000256" key="2">
    <source>
        <dbReference type="ARBA" id="ARBA00004174"/>
    </source>
</evidence>
<dbReference type="GO" id="GO:0016712">
    <property type="term" value="F:oxidoreductase activity, acting on paired donors, with incorporation or reduction of molecular oxygen, reduced flavin or flavoprotein as one donor, and incorporation of one atom of oxygen"/>
    <property type="evidence" value="ECO:0007669"/>
    <property type="project" value="UniProtKB-EC"/>
</dbReference>
<evidence type="ECO:0000313" key="18">
    <source>
        <dbReference type="Proteomes" id="UP000663880"/>
    </source>
</evidence>
<dbReference type="AlphaFoldDB" id="A0A821SF16"/>
<gene>
    <name evidence="17" type="ORF">PMACD_LOCUS7295</name>
</gene>
<evidence type="ECO:0000256" key="1">
    <source>
        <dbReference type="ARBA" id="ARBA00001971"/>
    </source>
</evidence>
<evidence type="ECO:0000256" key="13">
    <source>
        <dbReference type="ARBA" id="ARBA00023136"/>
    </source>
</evidence>
<evidence type="ECO:0000256" key="15">
    <source>
        <dbReference type="PIRSR" id="PIRSR602401-1"/>
    </source>
</evidence>
<keyword evidence="12 16" id="KW-0503">Monooxygenase</keyword>
<keyword evidence="10 16" id="KW-0560">Oxidoreductase</keyword>
<sequence>MFIILFTISVVLCYIYNLRQFKYFSKKHIKYDRPLPIFGNHLQVVFSRKTEVQMVNALYKKYPHEKVVGYYKGTKPIVVIRDLEVIKHVLSVNFLEFTDRGVQSNTKIDPLMRNVFTEVGDTWRIIRNYLSPAFSSSKLKNMLPLIVDCTHKLVSVAHNLALEEKEFDACNLSARFTIDVIGACGFGIDMKSMNNEHSLFLHLRDILFVKSKMRILVSGIYDLFPNIFPEIMRFKRSNIQQIIKKIFDSVCSQKTDDAITHDFLDMMLKLRQIGKLSGDAMEVDENGKKKKIVIEFDEDRMLAQLYIFFVAGFETSSTVMGYAMHQLAFHPEIQNEVQQEIDEILAKNDNKLCYQSLCQMNLLEMVTKESLRLFPPGAAIGRTCTKDFVIPELNIQIEAGTTVGIPVYGIQTDPQFFENPLEFNPKRFSNEASQNRHKYVFLPFGEGPRKCIGARLGTLIVMAGLAVLLEKFSIKPSPSSTRNIKVNPASYIVHSVDGGLPMQLILKNK</sequence>
<dbReference type="GO" id="GO:0005506">
    <property type="term" value="F:iron ion binding"/>
    <property type="evidence" value="ECO:0007669"/>
    <property type="project" value="InterPro"/>
</dbReference>
<evidence type="ECO:0000256" key="3">
    <source>
        <dbReference type="ARBA" id="ARBA00004406"/>
    </source>
</evidence>
<keyword evidence="9" id="KW-0492">Microsome</keyword>
<dbReference type="OrthoDB" id="2789670at2759"/>
<dbReference type="PROSITE" id="PS00086">
    <property type="entry name" value="CYTOCHROME_P450"/>
    <property type="match status" value="1"/>
</dbReference>
<evidence type="ECO:0000313" key="17">
    <source>
        <dbReference type="EMBL" id="CAF4853842.1"/>
    </source>
</evidence>
<evidence type="ECO:0000256" key="14">
    <source>
        <dbReference type="ARBA" id="ARBA00047827"/>
    </source>
</evidence>
<dbReference type="EMBL" id="CAJOBZ010000017">
    <property type="protein sequence ID" value="CAF4853842.1"/>
    <property type="molecule type" value="Genomic_DNA"/>
</dbReference>
<dbReference type="Pfam" id="PF00067">
    <property type="entry name" value="p450"/>
    <property type="match status" value="1"/>
</dbReference>
<dbReference type="PRINTS" id="PR00463">
    <property type="entry name" value="EP450I"/>
</dbReference>
<dbReference type="PRINTS" id="PR00385">
    <property type="entry name" value="P450"/>
</dbReference>
<comment type="similarity">
    <text evidence="4 16">Belongs to the cytochrome P450 family.</text>
</comment>
<reference evidence="17" key="1">
    <citation type="submission" date="2021-02" db="EMBL/GenBank/DDBJ databases">
        <authorList>
            <person name="Steward A R."/>
        </authorList>
    </citation>
    <scope>NUCLEOTIDE SEQUENCE</scope>
</reference>
<dbReference type="SUPFAM" id="SSF48264">
    <property type="entry name" value="Cytochrome P450"/>
    <property type="match status" value="1"/>
</dbReference>
<evidence type="ECO:0000256" key="9">
    <source>
        <dbReference type="ARBA" id="ARBA00022848"/>
    </source>
</evidence>
<dbReference type="GO" id="GO:0020037">
    <property type="term" value="F:heme binding"/>
    <property type="evidence" value="ECO:0007669"/>
    <property type="project" value="InterPro"/>
</dbReference>
<protein>
    <recommendedName>
        <fullName evidence="5">unspecific monooxygenase</fullName>
        <ecNumber evidence="5">1.14.14.1</ecNumber>
    </recommendedName>
</protein>
<comment type="caution">
    <text evidence="17">The sequence shown here is derived from an EMBL/GenBank/DDBJ whole genome shotgun (WGS) entry which is preliminary data.</text>
</comment>
<keyword evidence="7 15" id="KW-0479">Metal-binding</keyword>
<dbReference type="Gene3D" id="1.10.630.10">
    <property type="entry name" value="Cytochrome P450"/>
    <property type="match status" value="1"/>
</dbReference>
<feature type="binding site" description="axial binding residue" evidence="15">
    <location>
        <position position="451"/>
    </location>
    <ligand>
        <name>heme</name>
        <dbReference type="ChEBI" id="CHEBI:30413"/>
    </ligand>
    <ligandPart>
        <name>Fe</name>
        <dbReference type="ChEBI" id="CHEBI:18248"/>
    </ligandPart>
</feature>
<keyword evidence="13" id="KW-0472">Membrane</keyword>